<evidence type="ECO:0000256" key="1">
    <source>
        <dbReference type="SAM" id="Coils"/>
    </source>
</evidence>
<keyword evidence="2" id="KW-0732">Signal</keyword>
<keyword evidence="4" id="KW-1185">Reference proteome</keyword>
<protein>
    <submittedName>
        <fullName evidence="3">Uncharacterized protein</fullName>
    </submittedName>
</protein>
<comment type="caution">
    <text evidence="3">The sequence shown here is derived from an EMBL/GenBank/DDBJ whole genome shotgun (WGS) entry which is preliminary data.</text>
</comment>
<dbReference type="PROSITE" id="PS51257">
    <property type="entry name" value="PROKAR_LIPOPROTEIN"/>
    <property type="match status" value="1"/>
</dbReference>
<dbReference type="Proteomes" id="UP000189462">
    <property type="component" value="Unassembled WGS sequence"/>
</dbReference>
<evidence type="ECO:0000256" key="2">
    <source>
        <dbReference type="SAM" id="SignalP"/>
    </source>
</evidence>
<dbReference type="RefSeq" id="WP_139349918.1">
    <property type="nucleotide sequence ID" value="NZ_MVBK01000076.1"/>
</dbReference>
<keyword evidence="1" id="KW-0175">Coiled coil</keyword>
<name>A0A1V3NDM6_9GAMM</name>
<evidence type="ECO:0000313" key="3">
    <source>
        <dbReference type="EMBL" id="OOG23151.1"/>
    </source>
</evidence>
<organism evidence="3 4">
    <name type="scientific">Thioalkalivibrio denitrificans</name>
    <dbReference type="NCBI Taxonomy" id="108003"/>
    <lineage>
        <taxon>Bacteria</taxon>
        <taxon>Pseudomonadati</taxon>
        <taxon>Pseudomonadota</taxon>
        <taxon>Gammaproteobacteria</taxon>
        <taxon>Chromatiales</taxon>
        <taxon>Ectothiorhodospiraceae</taxon>
        <taxon>Thioalkalivibrio</taxon>
    </lineage>
</organism>
<dbReference type="AlphaFoldDB" id="A0A1V3NDM6"/>
<proteinExistence type="predicted"/>
<feature type="coiled-coil region" evidence="1">
    <location>
        <begin position="141"/>
        <end position="178"/>
    </location>
</feature>
<feature type="signal peptide" evidence="2">
    <location>
        <begin position="1"/>
        <end position="21"/>
    </location>
</feature>
<reference evidence="3 4" key="1">
    <citation type="submission" date="2017-02" db="EMBL/GenBank/DDBJ databases">
        <title>Genomic diversity within the haloalkaliphilic genus Thioalkalivibrio.</title>
        <authorList>
            <person name="Ahn A.-C."/>
            <person name="Meier-Kolthoff J."/>
            <person name="Overmars L."/>
            <person name="Richter M."/>
            <person name="Woyke T."/>
            <person name="Sorokin D.Y."/>
            <person name="Muyzer G."/>
        </authorList>
    </citation>
    <scope>NUCLEOTIDE SEQUENCE [LARGE SCALE GENOMIC DNA]</scope>
    <source>
        <strain evidence="3 4">ALJD</strain>
    </source>
</reference>
<sequence>MSLARSMALSGMAILTSGWLAGCALTDESRDGLESCPEGASVQAAYPAVTHCVPGARHMHHLGELMAEVAALSQQGEQALRDALAAPGNEPLRNALLHLALDDSDHEKQALESLEAHLSRDMTPDGEKLLASLLRDQILARQALRSSLTGARTERDALQRQLDELKAIEQQIRDRSRAPETELNSPP</sequence>
<dbReference type="OrthoDB" id="9877102at2"/>
<feature type="chain" id="PRO_5012663225" evidence="2">
    <location>
        <begin position="22"/>
        <end position="187"/>
    </location>
</feature>
<dbReference type="STRING" id="108003.B1C78_12210"/>
<dbReference type="EMBL" id="MVBK01000076">
    <property type="protein sequence ID" value="OOG23151.1"/>
    <property type="molecule type" value="Genomic_DNA"/>
</dbReference>
<gene>
    <name evidence="3" type="ORF">B1C78_12210</name>
</gene>
<accession>A0A1V3NDM6</accession>
<evidence type="ECO:0000313" key="4">
    <source>
        <dbReference type="Proteomes" id="UP000189462"/>
    </source>
</evidence>